<name>A0A3E3K2J1_9FIRM</name>
<evidence type="ECO:0000313" key="3">
    <source>
        <dbReference type="EMBL" id="RGE87753.1"/>
    </source>
</evidence>
<organism evidence="3 4">
    <name type="scientific">Sellimonas intestinalis</name>
    <dbReference type="NCBI Taxonomy" id="1653434"/>
    <lineage>
        <taxon>Bacteria</taxon>
        <taxon>Bacillati</taxon>
        <taxon>Bacillota</taxon>
        <taxon>Clostridia</taxon>
        <taxon>Lachnospirales</taxon>
        <taxon>Lachnospiraceae</taxon>
        <taxon>Sellimonas</taxon>
    </lineage>
</organism>
<dbReference type="PANTHER" id="PTHR43273">
    <property type="entry name" value="ANAEROBIC SULFATASE-MATURATING ENZYME HOMOLOG ASLB-RELATED"/>
    <property type="match status" value="1"/>
</dbReference>
<reference evidence="3 4" key="1">
    <citation type="submission" date="2018-08" db="EMBL/GenBank/DDBJ databases">
        <title>A genome reference for cultivated species of the human gut microbiota.</title>
        <authorList>
            <person name="Zou Y."/>
            <person name="Xue W."/>
            <person name="Luo G."/>
        </authorList>
    </citation>
    <scope>NUCLEOTIDE SEQUENCE [LARGE SCALE GENOMIC DNA]</scope>
    <source>
        <strain evidence="3 4">AF37-2AT</strain>
    </source>
</reference>
<keyword evidence="4" id="KW-1185">Reference proteome</keyword>
<dbReference type="InterPro" id="IPR023885">
    <property type="entry name" value="4Fe4S-binding_SPASM_dom"/>
</dbReference>
<dbReference type="Pfam" id="PF13186">
    <property type="entry name" value="SPASM"/>
    <property type="match status" value="1"/>
</dbReference>
<dbReference type="OrthoDB" id="9808591at2"/>
<dbReference type="Proteomes" id="UP000261080">
    <property type="component" value="Unassembled WGS sequence"/>
</dbReference>
<evidence type="ECO:0000256" key="1">
    <source>
        <dbReference type="ARBA" id="ARBA00001966"/>
    </source>
</evidence>
<accession>A0A3E3K2J1</accession>
<dbReference type="InterPro" id="IPR023867">
    <property type="entry name" value="Sulphatase_maturase_rSAM"/>
</dbReference>
<feature type="domain" description="4Fe4S-binding SPASM" evidence="2">
    <location>
        <begin position="48"/>
        <end position="111"/>
    </location>
</feature>
<dbReference type="NCBIfam" id="TIGR04085">
    <property type="entry name" value="rSAM_more_4Fe4S"/>
    <property type="match status" value="1"/>
</dbReference>
<dbReference type="EMBL" id="QVLX01000003">
    <property type="protein sequence ID" value="RGE87753.1"/>
    <property type="molecule type" value="Genomic_DNA"/>
</dbReference>
<protein>
    <submittedName>
        <fullName evidence="3">SPASM domain-containing protein</fullName>
    </submittedName>
</protein>
<sequence length="151" mass="17375">MKPTIDQLRQLLDFLQSHYNIDVTEAFEIVKFADNMMFGNEGFPVTHCGAGITSLSIHPDGNVYPCVKRYGETDLITNIFNTEAVYDILIHRKELIKKDLVDNNKSCQKCELKYFCGGGCRAEATNHLPCKYNCSYYKFALEYYGENIYKK</sequence>
<dbReference type="SUPFAM" id="SSF102114">
    <property type="entry name" value="Radical SAM enzymes"/>
    <property type="match status" value="1"/>
</dbReference>
<dbReference type="Gene3D" id="3.20.20.70">
    <property type="entry name" value="Aldolase class I"/>
    <property type="match status" value="1"/>
</dbReference>
<dbReference type="InterPro" id="IPR013785">
    <property type="entry name" value="Aldolase_TIM"/>
</dbReference>
<evidence type="ECO:0000313" key="4">
    <source>
        <dbReference type="Proteomes" id="UP000261080"/>
    </source>
</evidence>
<dbReference type="PANTHER" id="PTHR43273:SF8">
    <property type="entry name" value="RADICAL SAM DOMAIN PROTEIN"/>
    <property type="match status" value="1"/>
</dbReference>
<dbReference type="AlphaFoldDB" id="A0A3E3K2J1"/>
<proteinExistence type="predicted"/>
<dbReference type="InterPro" id="IPR058240">
    <property type="entry name" value="rSAM_sf"/>
</dbReference>
<comment type="caution">
    <text evidence="3">The sequence shown here is derived from an EMBL/GenBank/DDBJ whole genome shotgun (WGS) entry which is preliminary data.</text>
</comment>
<comment type="cofactor">
    <cofactor evidence="1">
        <name>[4Fe-4S] cluster</name>
        <dbReference type="ChEBI" id="CHEBI:49883"/>
    </cofactor>
</comment>
<evidence type="ECO:0000259" key="2">
    <source>
        <dbReference type="Pfam" id="PF13186"/>
    </source>
</evidence>
<dbReference type="GO" id="GO:0016491">
    <property type="term" value="F:oxidoreductase activity"/>
    <property type="evidence" value="ECO:0007669"/>
    <property type="project" value="InterPro"/>
</dbReference>
<gene>
    <name evidence="3" type="ORF">DW016_06415</name>
</gene>
<dbReference type="RefSeq" id="WP_024731813.1">
    <property type="nucleotide sequence ID" value="NZ_BAABYU010000001.1"/>
</dbReference>